<feature type="domain" description="CHAT" evidence="2">
    <location>
        <begin position="713"/>
        <end position="970"/>
    </location>
</feature>
<proteinExistence type="predicted"/>
<evidence type="ECO:0000313" key="3">
    <source>
        <dbReference type="EMBL" id="TYA55687.1"/>
    </source>
</evidence>
<accession>A0A5D0GCY1</accession>
<dbReference type="Pfam" id="PF12770">
    <property type="entry name" value="CHAT"/>
    <property type="match status" value="1"/>
</dbReference>
<dbReference type="AlphaFoldDB" id="A0A5D0GCY1"/>
<feature type="transmembrane region" description="Helical" evidence="1">
    <location>
        <begin position="982"/>
        <end position="998"/>
    </location>
</feature>
<dbReference type="InterPro" id="IPR024983">
    <property type="entry name" value="CHAT_dom"/>
</dbReference>
<dbReference type="OrthoDB" id="9771112at2"/>
<keyword evidence="1" id="KW-0812">Transmembrane</keyword>
<dbReference type="EMBL" id="VSFC01000033">
    <property type="protein sequence ID" value="TYA55687.1"/>
    <property type="molecule type" value="Genomic_DNA"/>
</dbReference>
<dbReference type="RefSeq" id="WP_148454817.1">
    <property type="nucleotide sequence ID" value="NZ_VSFC01000033.1"/>
</dbReference>
<dbReference type="PANTHER" id="PTHR10098:SF108">
    <property type="entry name" value="TETRATRICOPEPTIDE REPEAT PROTEIN 28"/>
    <property type="match status" value="1"/>
</dbReference>
<dbReference type="Gene3D" id="1.25.40.10">
    <property type="entry name" value="Tetratricopeptide repeat domain"/>
    <property type="match status" value="1"/>
</dbReference>
<keyword evidence="1" id="KW-0472">Membrane</keyword>
<dbReference type="PANTHER" id="PTHR10098">
    <property type="entry name" value="RAPSYN-RELATED"/>
    <property type="match status" value="1"/>
</dbReference>
<keyword evidence="1" id="KW-1133">Transmembrane helix</keyword>
<sequence>MNYLRVLFFCFLPFFGLSQESIITINTSIADSLDNIGEYDESIKFRKLALDEPDHSANYKTYLKAKWLYTKSCILETRGGRKNILEGLEKSKEAYRLVENIISQDDRKLFFRHLILNRIYHQYGYTGQWQEALIEAKKNYEVLRDTFPEYKIEILYVLDDLGFINNKLDNPEKSNEYYERSFKLYKEFHPKNLKDVYLNNHRIINNYRKLGLKNEEFKLLEESENYWANIYNEEDAFFQKFTIYGELTNWHLNYGNQELAESYLYKKEELFDSVANSRKKTEKITLVKRERVLMNESYIKLYLKHKDYDKAKQFIDETQEILKDSLDKYRWNIESKANLNLTEAKLPSIEFKTAEKLIVDALLLLETYKEVYFINPLQYQIELFDLYVAHNKKEKALELMETILKNEELTKHDKLNLLFKKSFLLKESLTQDQLEIQFKTAFASLLKNQNSSSNLASLEISDLNEFYTFEILNNILEVANQYLDWYNVSNNDAFLTVAINLFKLSSNFFDRIYKGDAFNDKLYQSFTLIQEGLLKCALLKPSTQLLETTVEAIENNSSKLEWSKFLYGNQAKINVPDSLLLEEEKLKSLVNYYQERIYEEKQSQIENTDTLKLHLTDLNNQLRKHQKFIHDNFIQYAKSSSNDFNIQDLKKLLQYNEAVVKYILVQEDLYVFTITNKLIDLQKIHNGDNFTKEIKNFVDAISTFNSELLIPDLLKKLANPIIKTDLEHVVIIHSGLLNLLPFEVLLPDYFNSKNVLSYSNSLKIYLEQTKAQSSIKNLDVGIFVAQNKNNFNQKGFLPELDREINGIKENVHATDYYIKNQNDLLEHLRSHNVLHFGIHTTIDIDTPELSVLNFAESGLLIGSLYNTALKADLAVLSACDTGNGRFINGEGVQSISKAFTYAGVPSTVMSLWKVDDKATATLMTLFYKYLNDGKPKDLALKLAKKDYLNSNIDEELKHPYYWSGFVISGNTKPFKPQRDYKLLWFLILVFPAMALVYYKKSKFRK</sequence>
<reference evidence="3 4" key="1">
    <citation type="submission" date="2019-08" db="EMBL/GenBank/DDBJ databases">
        <title>Formosa sediminis sp. nov., isolated from marine sediment.</title>
        <authorList>
            <person name="Cao W.R."/>
        </authorList>
    </citation>
    <scope>NUCLEOTIDE SEQUENCE [LARGE SCALE GENOMIC DNA]</scope>
    <source>
        <strain evidence="3 4">1494</strain>
    </source>
</reference>
<evidence type="ECO:0000313" key="4">
    <source>
        <dbReference type="Proteomes" id="UP000324550"/>
    </source>
</evidence>
<dbReference type="Proteomes" id="UP000324550">
    <property type="component" value="Unassembled WGS sequence"/>
</dbReference>
<evidence type="ECO:0000256" key="1">
    <source>
        <dbReference type="SAM" id="Phobius"/>
    </source>
</evidence>
<evidence type="ECO:0000259" key="2">
    <source>
        <dbReference type="Pfam" id="PF12770"/>
    </source>
</evidence>
<keyword evidence="4" id="KW-1185">Reference proteome</keyword>
<gene>
    <name evidence="3" type="ORF">FVF61_07150</name>
</gene>
<comment type="caution">
    <text evidence="3">The sequence shown here is derived from an EMBL/GenBank/DDBJ whole genome shotgun (WGS) entry which is preliminary data.</text>
</comment>
<name>A0A5D0GCY1_9FLAO</name>
<dbReference type="InterPro" id="IPR011990">
    <property type="entry name" value="TPR-like_helical_dom_sf"/>
</dbReference>
<protein>
    <submittedName>
        <fullName evidence="3">CHAT domain-containing protein</fullName>
    </submittedName>
</protein>
<organism evidence="3 4">
    <name type="scientific">Formosa maritima</name>
    <dbReference type="NCBI Taxonomy" id="2592046"/>
    <lineage>
        <taxon>Bacteria</taxon>
        <taxon>Pseudomonadati</taxon>
        <taxon>Bacteroidota</taxon>
        <taxon>Flavobacteriia</taxon>
        <taxon>Flavobacteriales</taxon>
        <taxon>Flavobacteriaceae</taxon>
        <taxon>Formosa</taxon>
    </lineage>
</organism>